<dbReference type="Proteomes" id="UP000499080">
    <property type="component" value="Unassembled WGS sequence"/>
</dbReference>
<feature type="compositionally biased region" description="Basic and acidic residues" evidence="1">
    <location>
        <begin position="69"/>
        <end position="80"/>
    </location>
</feature>
<organism evidence="3 4">
    <name type="scientific">Araneus ventricosus</name>
    <name type="common">Orbweaver spider</name>
    <name type="synonym">Epeira ventricosa</name>
    <dbReference type="NCBI Taxonomy" id="182803"/>
    <lineage>
        <taxon>Eukaryota</taxon>
        <taxon>Metazoa</taxon>
        <taxon>Ecdysozoa</taxon>
        <taxon>Arthropoda</taxon>
        <taxon>Chelicerata</taxon>
        <taxon>Arachnida</taxon>
        <taxon>Araneae</taxon>
        <taxon>Araneomorphae</taxon>
        <taxon>Entelegynae</taxon>
        <taxon>Araneoidea</taxon>
        <taxon>Araneidae</taxon>
        <taxon>Araneus</taxon>
    </lineage>
</organism>
<dbReference type="OrthoDB" id="6593055at2759"/>
<dbReference type="SUPFAM" id="SSF56672">
    <property type="entry name" value="DNA/RNA polymerases"/>
    <property type="match status" value="1"/>
</dbReference>
<evidence type="ECO:0000313" key="3">
    <source>
        <dbReference type="EMBL" id="GBN17903.1"/>
    </source>
</evidence>
<keyword evidence="3" id="KW-0695">RNA-directed DNA polymerase</keyword>
<dbReference type="SMART" id="SM00596">
    <property type="entry name" value="PRE_C2HC"/>
    <property type="match status" value="1"/>
</dbReference>
<feature type="compositionally biased region" description="Low complexity" evidence="1">
    <location>
        <begin position="16"/>
        <end position="27"/>
    </location>
</feature>
<feature type="domain" description="Reverse transcriptase" evidence="2">
    <location>
        <begin position="740"/>
        <end position="901"/>
    </location>
</feature>
<dbReference type="CDD" id="cd01650">
    <property type="entry name" value="RT_nLTR_like"/>
    <property type="match status" value="1"/>
</dbReference>
<comment type="caution">
    <text evidence="3">The sequence shown here is derived from an EMBL/GenBank/DDBJ whole genome shotgun (WGS) entry which is preliminary data.</text>
</comment>
<evidence type="ECO:0000256" key="1">
    <source>
        <dbReference type="SAM" id="MobiDB-lite"/>
    </source>
</evidence>
<feature type="compositionally biased region" description="Basic and acidic residues" evidence="1">
    <location>
        <begin position="97"/>
        <end position="106"/>
    </location>
</feature>
<keyword evidence="4" id="KW-1185">Reference proteome</keyword>
<name>A0A4Y2LV11_ARAVE</name>
<keyword evidence="3" id="KW-0548">Nucleotidyltransferase</keyword>
<feature type="compositionally biased region" description="Basic residues" evidence="1">
    <location>
        <begin position="30"/>
        <end position="40"/>
    </location>
</feature>
<dbReference type="Pfam" id="PF14529">
    <property type="entry name" value="Exo_endo_phos_2"/>
    <property type="match status" value="1"/>
</dbReference>
<dbReference type="InterPro" id="IPR043502">
    <property type="entry name" value="DNA/RNA_pol_sf"/>
</dbReference>
<dbReference type="InterPro" id="IPR006579">
    <property type="entry name" value="Pre_C2HC_dom"/>
</dbReference>
<proteinExistence type="predicted"/>
<dbReference type="Pfam" id="PF07530">
    <property type="entry name" value="PRE_C2HC"/>
    <property type="match status" value="1"/>
</dbReference>
<protein>
    <submittedName>
        <fullName evidence="3">Putative RNA-directed DNA polymerase from transposon X-element</fullName>
    </submittedName>
</protein>
<dbReference type="Pfam" id="PF00078">
    <property type="entry name" value="RVT_1"/>
    <property type="match status" value="1"/>
</dbReference>
<gene>
    <name evidence="3" type="primary">X-elementORF2_938</name>
    <name evidence="3" type="ORF">AVEN_220355_1</name>
</gene>
<dbReference type="InterPro" id="IPR036691">
    <property type="entry name" value="Endo/exonu/phosph_ase_sf"/>
</dbReference>
<keyword evidence="3" id="KW-0808">Transferase</keyword>
<dbReference type="PROSITE" id="PS50878">
    <property type="entry name" value="RT_POL"/>
    <property type="match status" value="1"/>
</dbReference>
<feature type="compositionally biased region" description="Polar residues" evidence="1">
    <location>
        <begin position="109"/>
        <end position="120"/>
    </location>
</feature>
<dbReference type="AlphaFoldDB" id="A0A4Y2LV11"/>
<dbReference type="InterPro" id="IPR000477">
    <property type="entry name" value="RT_dom"/>
</dbReference>
<dbReference type="SUPFAM" id="SSF56219">
    <property type="entry name" value="DNase I-like"/>
    <property type="match status" value="1"/>
</dbReference>
<evidence type="ECO:0000259" key="2">
    <source>
        <dbReference type="PROSITE" id="PS50878"/>
    </source>
</evidence>
<evidence type="ECO:0000313" key="4">
    <source>
        <dbReference type="Proteomes" id="UP000499080"/>
    </source>
</evidence>
<dbReference type="EMBL" id="BGPR01006312">
    <property type="protein sequence ID" value="GBN17903.1"/>
    <property type="molecule type" value="Genomic_DNA"/>
</dbReference>
<dbReference type="InterPro" id="IPR005135">
    <property type="entry name" value="Endo/exonuclease/phosphatase"/>
</dbReference>
<reference evidence="3 4" key="1">
    <citation type="journal article" date="2019" name="Sci. Rep.">
        <title>Orb-weaving spider Araneus ventricosus genome elucidates the spidroin gene catalogue.</title>
        <authorList>
            <person name="Kono N."/>
            <person name="Nakamura H."/>
            <person name="Ohtoshi R."/>
            <person name="Moran D.A.P."/>
            <person name="Shinohara A."/>
            <person name="Yoshida Y."/>
            <person name="Fujiwara M."/>
            <person name="Mori M."/>
            <person name="Tomita M."/>
            <person name="Arakawa K."/>
        </authorList>
    </citation>
    <scope>NUCLEOTIDE SEQUENCE [LARGE SCALE GENOMIC DNA]</scope>
</reference>
<dbReference type="PANTHER" id="PTHR19446">
    <property type="entry name" value="REVERSE TRANSCRIPTASES"/>
    <property type="match status" value="1"/>
</dbReference>
<accession>A0A4Y2LV11</accession>
<feature type="region of interest" description="Disordered" evidence="1">
    <location>
        <begin position="16"/>
        <end position="126"/>
    </location>
</feature>
<sequence>MDVKYLYIYANNIFSDGGSDSESSSTSNAFRKKSKKNRRSLQKDENASKKIKQSFEYQINTSNRFANLENEHDDPPRVEDTPMNSDDEINRSTQQDYSEKNSRKLENPNLKNFQQSQTPQNEKECSIKEKIPYVPPIVIDNPKNVPQLLQTLSALTEEIVTGRMISSDKLKIFPPTSEAHRKIQRQITKDGLKSHTFELNDEKKIKIVIRGLDPDHDVSVIMQELARQGFTPELCHPLRHRQSNKNMPLFLVVLPKIPKSKEIYYLEYIGQMRVSVESLRKKQTPGQCYKCQDYFHHSSRCTRDPRCMKCAGNHWSRDCPKPKETPATCLHCKGNHTANYSGCPRNPLNRKSFPTAPANAWSDPAALAKVKETPTSDSNLKPVTQFLPRSVELSHKMPSTFIGLLHGIISTDELNRIFNSNNKCIAVGDFNAKHSAWSLGRRNQNGNIINDYICNNNLILLAPPEPTHFPHNGNNPSTLDFGVLKNFSSGDATSLNELCSDHNPVSFEIDINANIPAITKTLKTTNWMKFYDITKEAIPGNPSINSTKDIDEVINKITAVILTAINQSSKAKIINGPHRKFKRKSTQLTNEIKADINQYDQDSWTEWLLSLNQEDLSIYNATRKYSRKFHKIPPILDTDGLKYTPLGKANAFKYSLENSFQTNPEPYDNRHISEVNREVQNFLNSMRNDKNIKLTSPLEIQAIIKKINPKKATGPDGIPNKALKMIPPNLLTCITKVFNKCLLHHYFPPSWKIAHVLMFPKPGQNHKLPGNYRPISLLSNLGKIYEKVILARLKEHCSDLQIIPDEQYGFRPNHGCVHQLLRVTNLITHGFNNKLYTGGVFLDVRKAFDRMWHNGLIYKLIANKLPHYLIDIIILFLLNRTFKVKLNSTLSETGHIKAGTP</sequence>
<dbReference type="GO" id="GO:0003964">
    <property type="term" value="F:RNA-directed DNA polymerase activity"/>
    <property type="evidence" value="ECO:0007669"/>
    <property type="project" value="UniProtKB-KW"/>
</dbReference>
<dbReference type="Gene3D" id="3.60.10.10">
    <property type="entry name" value="Endonuclease/exonuclease/phosphatase"/>
    <property type="match status" value="1"/>
</dbReference>
<feature type="compositionally biased region" description="Polar residues" evidence="1">
    <location>
        <begin position="55"/>
        <end position="65"/>
    </location>
</feature>